<evidence type="ECO:0000256" key="4">
    <source>
        <dbReference type="ARBA" id="ARBA00009982"/>
    </source>
</evidence>
<comment type="catalytic activity">
    <reaction evidence="12">
        <text>(1S,2R)-1-C-(indol-3-yl)glycerol 3-phosphate + L-serine = D-glyceraldehyde 3-phosphate + L-tryptophan + H2O</text>
        <dbReference type="Rhea" id="RHEA:10532"/>
        <dbReference type="ChEBI" id="CHEBI:15377"/>
        <dbReference type="ChEBI" id="CHEBI:33384"/>
        <dbReference type="ChEBI" id="CHEBI:57912"/>
        <dbReference type="ChEBI" id="CHEBI:58866"/>
        <dbReference type="ChEBI" id="CHEBI:59776"/>
        <dbReference type="EC" id="4.2.1.20"/>
    </reaction>
</comment>
<dbReference type="SUPFAM" id="SSF53686">
    <property type="entry name" value="Tryptophan synthase beta subunit-like PLP-dependent enzymes"/>
    <property type="match status" value="1"/>
</dbReference>
<evidence type="ECO:0000259" key="14">
    <source>
        <dbReference type="Pfam" id="PF00291"/>
    </source>
</evidence>
<dbReference type="InterPro" id="IPR006316">
    <property type="entry name" value="Trp_synth_b-like"/>
</dbReference>
<evidence type="ECO:0000313" key="16">
    <source>
        <dbReference type="Proteomes" id="UP000315534"/>
    </source>
</evidence>
<evidence type="ECO:0000256" key="12">
    <source>
        <dbReference type="ARBA" id="ARBA00049047"/>
    </source>
</evidence>
<dbReference type="GO" id="GO:0030170">
    <property type="term" value="F:pyridoxal phosphate binding"/>
    <property type="evidence" value="ECO:0007669"/>
    <property type="project" value="InterPro"/>
</dbReference>
<dbReference type="GO" id="GO:0052684">
    <property type="term" value="F:L-serine hydro-lyase (adding indole, L-tryptophan-forming) activity"/>
    <property type="evidence" value="ECO:0007669"/>
    <property type="project" value="TreeGrafter"/>
</dbReference>
<dbReference type="Pfam" id="PF00291">
    <property type="entry name" value="PALP"/>
    <property type="match status" value="1"/>
</dbReference>
<comment type="cofactor">
    <cofactor evidence="1">
        <name>pyridoxal 5'-phosphate</name>
        <dbReference type="ChEBI" id="CHEBI:597326"/>
    </cofactor>
</comment>
<dbReference type="InterPro" id="IPR023026">
    <property type="entry name" value="Trp_synth_beta/beta-like"/>
</dbReference>
<dbReference type="PIRSF" id="PIRSF001413">
    <property type="entry name" value="Trp_syn_beta"/>
    <property type="match status" value="1"/>
</dbReference>
<keyword evidence="9" id="KW-0663">Pyridoxal phosphate</keyword>
<comment type="function">
    <text evidence="2">The beta subunit is responsible for the synthesis of L-tryptophan from indole and L-serine.</text>
</comment>
<dbReference type="Proteomes" id="UP000315534">
    <property type="component" value="Unassembled WGS sequence"/>
</dbReference>
<dbReference type="NCBIfam" id="NF009057">
    <property type="entry name" value="PRK12391.1"/>
    <property type="match status" value="1"/>
</dbReference>
<feature type="domain" description="Tryptophan synthase beta chain-like PALP" evidence="14">
    <location>
        <begin position="75"/>
        <end position="415"/>
    </location>
</feature>
<keyword evidence="8" id="KW-0822">Tryptophan biosynthesis</keyword>
<evidence type="ECO:0000313" key="15">
    <source>
        <dbReference type="EMBL" id="TET80078.1"/>
    </source>
</evidence>
<reference evidence="15 16" key="1">
    <citation type="submission" date="2019-03" db="EMBL/GenBank/DDBJ databases">
        <title>Metabolic potential of uncultured bacteria and archaea associated with petroleum seepage in deep-sea sediments.</title>
        <authorList>
            <person name="Dong X."/>
            <person name="Hubert C."/>
        </authorList>
    </citation>
    <scope>NUCLEOTIDE SEQUENCE [LARGE SCALE GENOMIC DNA]</scope>
    <source>
        <strain evidence="15">E29_bin36</strain>
    </source>
</reference>
<evidence type="ECO:0000256" key="2">
    <source>
        <dbReference type="ARBA" id="ARBA00002786"/>
    </source>
</evidence>
<feature type="region of interest" description="Disordered" evidence="13">
    <location>
        <begin position="21"/>
        <end position="41"/>
    </location>
</feature>
<sequence length="431" mass="48062">MQARMANLPNEELPTKWYNILPDLPEPLPPPKDPEEGPSRVENLPNLLVGECLKQEMSQESWIEIPEELRELYFQAGRPRPLFRAVNLEKKLDTPAKMYYKGEFFSPTGSHKVNTALAQCYYAKKQGFERVTTETGAGQWGTALAYGATLVGLKCRVFWVRAVHDWKHDRKNFMQLLGAEVFPSPSDRTNVGRELLKKNPKHPGSLGIAISEGLEDSQNDPNATYCLGSVLNHVLLHQTIIGLESQKQFEIFGDYPDIVISCLGGGSNFGGFAIPFVGDVLKKGKKIKFIAAQSQVAPNLQGEYKYDFADHAEITPLLKMYTLGHKIDMAPIKGDGLRYHGCSPIISLLRKHGIVDTIAYPQDEKYVFAKARTFMECEGYLPAPESAYSIACAIDEALKCKESGEKKTIAFNVSGHGFMDIPGYREVLSLE</sequence>
<evidence type="ECO:0000256" key="5">
    <source>
        <dbReference type="ARBA" id="ARBA00011270"/>
    </source>
</evidence>
<dbReference type="InterPro" id="IPR036052">
    <property type="entry name" value="TrpB-like_PALP_sf"/>
</dbReference>
<evidence type="ECO:0000256" key="10">
    <source>
        <dbReference type="ARBA" id="ARBA00023141"/>
    </source>
</evidence>
<evidence type="ECO:0000256" key="11">
    <source>
        <dbReference type="ARBA" id="ARBA00023239"/>
    </source>
</evidence>
<accession>A0A523XL94</accession>
<dbReference type="Gene3D" id="3.40.50.1100">
    <property type="match status" value="2"/>
</dbReference>
<dbReference type="PIRSF" id="PIRSF500824">
    <property type="entry name" value="TrpB_prok"/>
    <property type="match status" value="1"/>
</dbReference>
<keyword evidence="10" id="KW-0057">Aromatic amino acid biosynthesis</keyword>
<evidence type="ECO:0000256" key="7">
    <source>
        <dbReference type="ARBA" id="ARBA00022605"/>
    </source>
</evidence>
<evidence type="ECO:0000256" key="9">
    <source>
        <dbReference type="ARBA" id="ARBA00022898"/>
    </source>
</evidence>
<gene>
    <name evidence="15" type="ORF">E3J38_06330</name>
</gene>
<comment type="caution">
    <text evidence="15">The sequence shown here is derived from an EMBL/GenBank/DDBJ whole genome shotgun (WGS) entry which is preliminary data.</text>
</comment>
<evidence type="ECO:0000256" key="6">
    <source>
        <dbReference type="ARBA" id="ARBA00012043"/>
    </source>
</evidence>
<dbReference type="InterPro" id="IPR001926">
    <property type="entry name" value="TrpB-like_PALP"/>
</dbReference>
<comment type="similarity">
    <text evidence="4">Belongs to the TrpB family.</text>
</comment>
<dbReference type="AlphaFoldDB" id="A0A523XL94"/>
<proteinExistence type="inferred from homology"/>
<comment type="subunit">
    <text evidence="5">Tetramer of two alpha and two beta chains.</text>
</comment>
<evidence type="ECO:0000256" key="13">
    <source>
        <dbReference type="SAM" id="MobiDB-lite"/>
    </source>
</evidence>
<dbReference type="EC" id="4.2.1.20" evidence="6"/>
<dbReference type="NCBIfam" id="TIGR01415">
    <property type="entry name" value="trpB_rel"/>
    <property type="match status" value="1"/>
</dbReference>
<evidence type="ECO:0000256" key="8">
    <source>
        <dbReference type="ARBA" id="ARBA00022822"/>
    </source>
</evidence>
<dbReference type="GO" id="GO:0004834">
    <property type="term" value="F:tryptophan synthase activity"/>
    <property type="evidence" value="ECO:0007669"/>
    <property type="project" value="UniProtKB-EC"/>
</dbReference>
<dbReference type="PANTHER" id="PTHR48077:SF6">
    <property type="entry name" value="TRYPTOPHAN SYNTHASE"/>
    <property type="match status" value="1"/>
</dbReference>
<keyword evidence="7" id="KW-0028">Amino-acid biosynthesis</keyword>
<dbReference type="GO" id="GO:0005737">
    <property type="term" value="C:cytoplasm"/>
    <property type="evidence" value="ECO:0007669"/>
    <property type="project" value="TreeGrafter"/>
</dbReference>
<name>A0A523XL94_UNCT6</name>
<dbReference type="PANTHER" id="PTHR48077">
    <property type="entry name" value="TRYPTOPHAN SYNTHASE-RELATED"/>
    <property type="match status" value="1"/>
</dbReference>
<evidence type="ECO:0000256" key="3">
    <source>
        <dbReference type="ARBA" id="ARBA00004733"/>
    </source>
</evidence>
<comment type="pathway">
    <text evidence="3">Amino-acid biosynthesis; L-tryptophan biosynthesis; L-tryptophan from chorismate: step 5/5.</text>
</comment>
<organism evidence="15 16">
    <name type="scientific">candidate division TA06 bacterium</name>
    <dbReference type="NCBI Taxonomy" id="2250710"/>
    <lineage>
        <taxon>Bacteria</taxon>
        <taxon>Bacteria division TA06</taxon>
    </lineage>
</organism>
<dbReference type="EMBL" id="SOIP01000372">
    <property type="protein sequence ID" value="TET80078.1"/>
    <property type="molecule type" value="Genomic_DNA"/>
</dbReference>
<protein>
    <recommendedName>
        <fullName evidence="6">tryptophan synthase</fullName>
        <ecNumber evidence="6">4.2.1.20</ecNumber>
    </recommendedName>
</protein>
<evidence type="ECO:0000256" key="1">
    <source>
        <dbReference type="ARBA" id="ARBA00001933"/>
    </source>
</evidence>
<keyword evidence="11" id="KW-0456">Lyase</keyword>